<dbReference type="Proteomes" id="UP000241546">
    <property type="component" value="Unassembled WGS sequence"/>
</dbReference>
<sequence>METSFNDPFIKSWSSTPIPNLSLSAGGLLALADLNTIAQRTAIAGGSSWLDAFVLAPGLHYQQAADLLTPEYNGAGGGASKLVLSTLDGKKTRLVVSNVGMVKYLRRLWEREGRYGVVTLYGDGAEGDVGSGRRRRQRRWLRDLRRAKLVEEGDRRKRGKVREVLEMDWVSHVLYLLSPLLTVGAIVLMVLLQDWWGLGFLLALMASRLANIWAIKARSKPGSFPIAFKREDSQMTEYTIDWGDNRRVILKGQDADLRAVTTEAWLRAKTTLEGYLEAMSKLIVYMVASLSGNLSQAGAVVLMALLLVSAGLLGLSNAHATSLRMHGRRVGRLRRVGGGGGGGGGGGWRVRPLEPGMAVVGDVGGGVVPVQVVPVGN</sequence>
<dbReference type="RefSeq" id="XP_024745894.1">
    <property type="nucleotide sequence ID" value="XM_024891663.1"/>
</dbReference>
<keyword evidence="1" id="KW-1133">Transmembrane helix</keyword>
<dbReference type="GeneID" id="36599781"/>
<feature type="transmembrane region" description="Helical" evidence="1">
    <location>
        <begin position="195"/>
        <end position="215"/>
    </location>
</feature>
<keyword evidence="1" id="KW-0812">Transmembrane</keyword>
<evidence type="ECO:0000313" key="3">
    <source>
        <dbReference type="Proteomes" id="UP000241546"/>
    </source>
</evidence>
<protein>
    <submittedName>
        <fullName evidence="2">Uncharacterized protein</fullName>
    </submittedName>
</protein>
<gene>
    <name evidence="2" type="ORF">BBK36DRAFT_1128795</name>
</gene>
<evidence type="ECO:0000256" key="1">
    <source>
        <dbReference type="SAM" id="Phobius"/>
    </source>
</evidence>
<accession>A0A2T4AZS7</accession>
<reference evidence="3" key="1">
    <citation type="submission" date="2016-07" db="EMBL/GenBank/DDBJ databases">
        <title>Multiple horizontal gene transfer events from other fungi enriched the ability of initially mycotrophic Trichoderma (Ascomycota) to feed on dead plant biomass.</title>
        <authorList>
            <consortium name="DOE Joint Genome Institute"/>
            <person name="Atanasova L."/>
            <person name="Chenthamara K."/>
            <person name="Zhang J."/>
            <person name="Grujic M."/>
            <person name="Henrissat B."/>
            <person name="Kuo A."/>
            <person name="Aerts A."/>
            <person name="Salamov A."/>
            <person name="Lipzen A."/>
            <person name="Labutti K."/>
            <person name="Barry K."/>
            <person name="Miao Y."/>
            <person name="Rahimi M.J."/>
            <person name="Shen Q."/>
            <person name="Grigoriev I.V."/>
            <person name="Kubicek C.P."/>
            <person name="Druzhinina I.S."/>
        </authorList>
    </citation>
    <scope>NUCLEOTIDE SEQUENCE [LARGE SCALE GENOMIC DNA]</scope>
    <source>
        <strain evidence="3">TUCIM 6016</strain>
    </source>
</reference>
<feature type="transmembrane region" description="Helical" evidence="1">
    <location>
        <begin position="297"/>
        <end position="315"/>
    </location>
</feature>
<keyword evidence="3" id="KW-1185">Reference proteome</keyword>
<organism evidence="2 3">
    <name type="scientific">Trichoderma citrinoviride</name>
    <dbReference type="NCBI Taxonomy" id="58853"/>
    <lineage>
        <taxon>Eukaryota</taxon>
        <taxon>Fungi</taxon>
        <taxon>Dikarya</taxon>
        <taxon>Ascomycota</taxon>
        <taxon>Pezizomycotina</taxon>
        <taxon>Sordariomycetes</taxon>
        <taxon>Hypocreomycetidae</taxon>
        <taxon>Hypocreales</taxon>
        <taxon>Hypocreaceae</taxon>
        <taxon>Trichoderma</taxon>
    </lineage>
</organism>
<feature type="transmembrane region" description="Helical" evidence="1">
    <location>
        <begin position="169"/>
        <end position="189"/>
    </location>
</feature>
<dbReference type="EMBL" id="KZ680222">
    <property type="protein sequence ID" value="PTB62574.1"/>
    <property type="molecule type" value="Genomic_DNA"/>
</dbReference>
<dbReference type="OrthoDB" id="2956246at2759"/>
<evidence type="ECO:0000313" key="2">
    <source>
        <dbReference type="EMBL" id="PTB62574.1"/>
    </source>
</evidence>
<proteinExistence type="predicted"/>
<keyword evidence="1" id="KW-0472">Membrane</keyword>
<name>A0A2T4AZS7_9HYPO</name>
<dbReference type="AlphaFoldDB" id="A0A2T4AZS7"/>